<keyword evidence="2" id="KW-1185">Reference proteome</keyword>
<evidence type="ECO:0000313" key="1">
    <source>
        <dbReference type="EMBL" id="KAH7931452.1"/>
    </source>
</evidence>
<reference evidence="1" key="2">
    <citation type="submission" date="2021-09" db="EMBL/GenBank/DDBJ databases">
        <authorList>
            <person name="Jia N."/>
            <person name="Wang J."/>
            <person name="Shi W."/>
            <person name="Du L."/>
            <person name="Sun Y."/>
            <person name="Zhan W."/>
            <person name="Jiang J."/>
            <person name="Wang Q."/>
            <person name="Zhang B."/>
            <person name="Ji P."/>
            <person name="Sakyi L.B."/>
            <person name="Cui X."/>
            <person name="Yuan T."/>
            <person name="Jiang B."/>
            <person name="Yang W."/>
            <person name="Lam T.T.-Y."/>
            <person name="Chang Q."/>
            <person name="Ding S."/>
            <person name="Wang X."/>
            <person name="Zhu J."/>
            <person name="Ruan X."/>
            <person name="Zhao L."/>
            <person name="Wei J."/>
            <person name="Que T."/>
            <person name="Du C."/>
            <person name="Cheng J."/>
            <person name="Dai P."/>
            <person name="Han X."/>
            <person name="Huang E."/>
            <person name="Gao Y."/>
            <person name="Liu J."/>
            <person name="Shao H."/>
            <person name="Ye R."/>
            <person name="Li L."/>
            <person name="Wei W."/>
            <person name="Wang X."/>
            <person name="Wang C."/>
            <person name="Huo Q."/>
            <person name="Li W."/>
            <person name="Guo W."/>
            <person name="Chen H."/>
            <person name="Chen S."/>
            <person name="Zhou L."/>
            <person name="Zhou L."/>
            <person name="Ni X."/>
            <person name="Tian J."/>
            <person name="Zhou Y."/>
            <person name="Sheng Y."/>
            <person name="Liu T."/>
            <person name="Pan Y."/>
            <person name="Xia L."/>
            <person name="Li J."/>
            <person name="Zhao F."/>
            <person name="Cao W."/>
        </authorList>
    </citation>
    <scope>NUCLEOTIDE SEQUENCE</scope>
    <source>
        <strain evidence="1">Rsan-2018</strain>
        <tissue evidence="1">Larvae</tissue>
    </source>
</reference>
<reference evidence="1" key="1">
    <citation type="journal article" date="2020" name="Cell">
        <title>Large-Scale Comparative Analyses of Tick Genomes Elucidate Their Genetic Diversity and Vector Capacities.</title>
        <authorList>
            <consortium name="Tick Genome and Microbiome Consortium (TIGMIC)"/>
            <person name="Jia N."/>
            <person name="Wang J."/>
            <person name="Shi W."/>
            <person name="Du L."/>
            <person name="Sun Y."/>
            <person name="Zhan W."/>
            <person name="Jiang J.F."/>
            <person name="Wang Q."/>
            <person name="Zhang B."/>
            <person name="Ji P."/>
            <person name="Bell-Sakyi L."/>
            <person name="Cui X.M."/>
            <person name="Yuan T.T."/>
            <person name="Jiang B.G."/>
            <person name="Yang W.F."/>
            <person name="Lam T.T."/>
            <person name="Chang Q.C."/>
            <person name="Ding S.J."/>
            <person name="Wang X.J."/>
            <person name="Zhu J.G."/>
            <person name="Ruan X.D."/>
            <person name="Zhao L."/>
            <person name="Wei J.T."/>
            <person name="Ye R.Z."/>
            <person name="Que T.C."/>
            <person name="Du C.H."/>
            <person name="Zhou Y.H."/>
            <person name="Cheng J.X."/>
            <person name="Dai P.F."/>
            <person name="Guo W.B."/>
            <person name="Han X.H."/>
            <person name="Huang E.J."/>
            <person name="Li L.F."/>
            <person name="Wei W."/>
            <person name="Gao Y.C."/>
            <person name="Liu J.Z."/>
            <person name="Shao H.Z."/>
            <person name="Wang X."/>
            <person name="Wang C.C."/>
            <person name="Yang T.C."/>
            <person name="Huo Q.B."/>
            <person name="Li W."/>
            <person name="Chen H.Y."/>
            <person name="Chen S.E."/>
            <person name="Zhou L.G."/>
            <person name="Ni X.B."/>
            <person name="Tian J.H."/>
            <person name="Sheng Y."/>
            <person name="Liu T."/>
            <person name="Pan Y.S."/>
            <person name="Xia L.Y."/>
            <person name="Li J."/>
            <person name="Zhao F."/>
            <person name="Cao W.C."/>
        </authorList>
    </citation>
    <scope>NUCLEOTIDE SEQUENCE</scope>
    <source>
        <strain evidence="1">Rsan-2018</strain>
    </source>
</reference>
<dbReference type="AlphaFoldDB" id="A0A9D4P8I2"/>
<sequence>MHVTRKLAKWKELYRAMHEEGMVPYGLAETHMRDLVEPRANSEWSWAKENWNKQLMLRMSDEMELVAANLESM</sequence>
<protein>
    <submittedName>
        <fullName evidence="1">Uncharacterized protein</fullName>
    </submittedName>
</protein>
<dbReference type="EMBL" id="JABSTV010002303">
    <property type="protein sequence ID" value="KAH7931452.1"/>
    <property type="molecule type" value="Genomic_DNA"/>
</dbReference>
<evidence type="ECO:0000313" key="2">
    <source>
        <dbReference type="Proteomes" id="UP000821837"/>
    </source>
</evidence>
<proteinExistence type="predicted"/>
<gene>
    <name evidence="1" type="ORF">HPB52_025660</name>
</gene>
<name>A0A9D4P8I2_RHISA</name>
<comment type="caution">
    <text evidence="1">The sequence shown here is derived from an EMBL/GenBank/DDBJ whole genome shotgun (WGS) entry which is preliminary data.</text>
</comment>
<organism evidence="1 2">
    <name type="scientific">Rhipicephalus sanguineus</name>
    <name type="common">Brown dog tick</name>
    <name type="synonym">Ixodes sanguineus</name>
    <dbReference type="NCBI Taxonomy" id="34632"/>
    <lineage>
        <taxon>Eukaryota</taxon>
        <taxon>Metazoa</taxon>
        <taxon>Ecdysozoa</taxon>
        <taxon>Arthropoda</taxon>
        <taxon>Chelicerata</taxon>
        <taxon>Arachnida</taxon>
        <taxon>Acari</taxon>
        <taxon>Parasitiformes</taxon>
        <taxon>Ixodida</taxon>
        <taxon>Ixodoidea</taxon>
        <taxon>Ixodidae</taxon>
        <taxon>Rhipicephalinae</taxon>
        <taxon>Rhipicephalus</taxon>
        <taxon>Rhipicephalus</taxon>
    </lineage>
</organism>
<accession>A0A9D4P8I2</accession>
<dbReference type="Proteomes" id="UP000821837">
    <property type="component" value="Unassembled WGS sequence"/>
</dbReference>